<name>A0A0P1B1W5_PLAHL</name>
<dbReference type="GeneID" id="36398997"/>
<accession>A0A0P1B1W5</accession>
<protein>
    <submittedName>
        <fullName evidence="1">Uncharacterized protein</fullName>
    </submittedName>
</protein>
<sequence length="55" mass="5928">MPAIETLNASCSLSTPNIVITASLRLGVHELFDSGHESGLLLEALKQPIKVQRVE</sequence>
<organism evidence="1 2">
    <name type="scientific">Plasmopara halstedii</name>
    <name type="common">Downy mildew of sunflower</name>
    <dbReference type="NCBI Taxonomy" id="4781"/>
    <lineage>
        <taxon>Eukaryota</taxon>
        <taxon>Sar</taxon>
        <taxon>Stramenopiles</taxon>
        <taxon>Oomycota</taxon>
        <taxon>Peronosporomycetes</taxon>
        <taxon>Peronosporales</taxon>
        <taxon>Peronosporaceae</taxon>
        <taxon>Plasmopara</taxon>
    </lineage>
</organism>
<dbReference type="EMBL" id="CCYD01002388">
    <property type="protein sequence ID" value="CEG47288.1"/>
    <property type="molecule type" value="Genomic_DNA"/>
</dbReference>
<reference evidence="2" key="1">
    <citation type="submission" date="2014-09" db="EMBL/GenBank/DDBJ databases">
        <authorList>
            <person name="Sharma Rahul"/>
            <person name="Thines Marco"/>
        </authorList>
    </citation>
    <scope>NUCLEOTIDE SEQUENCE [LARGE SCALE GENOMIC DNA]</scope>
</reference>
<dbReference type="AlphaFoldDB" id="A0A0P1B1W5"/>
<dbReference type="RefSeq" id="XP_024583657.1">
    <property type="nucleotide sequence ID" value="XM_024718239.1"/>
</dbReference>
<proteinExistence type="predicted"/>
<dbReference type="Proteomes" id="UP000054928">
    <property type="component" value="Unassembled WGS sequence"/>
</dbReference>
<evidence type="ECO:0000313" key="2">
    <source>
        <dbReference type="Proteomes" id="UP000054928"/>
    </source>
</evidence>
<evidence type="ECO:0000313" key="1">
    <source>
        <dbReference type="EMBL" id="CEG47288.1"/>
    </source>
</evidence>
<keyword evidence="2" id="KW-1185">Reference proteome</keyword>